<dbReference type="Pfam" id="PF00528">
    <property type="entry name" value="BPD_transp_1"/>
    <property type="match status" value="1"/>
</dbReference>
<dbReference type="AlphaFoldDB" id="A0A1I4DLX4"/>
<dbReference type="SUPFAM" id="SSF161098">
    <property type="entry name" value="MetI-like"/>
    <property type="match status" value="1"/>
</dbReference>
<dbReference type="RefSeq" id="WP_092962206.1">
    <property type="nucleotide sequence ID" value="NZ_FOSQ01000011.1"/>
</dbReference>
<evidence type="ECO:0000256" key="5">
    <source>
        <dbReference type="ARBA" id="ARBA00022989"/>
    </source>
</evidence>
<dbReference type="PROSITE" id="PS50928">
    <property type="entry name" value="ABC_TM1"/>
    <property type="match status" value="1"/>
</dbReference>
<dbReference type="InterPro" id="IPR035906">
    <property type="entry name" value="MetI-like_sf"/>
</dbReference>
<organism evidence="11 12">
    <name type="scientific">Falsiroseomonas stagni DSM 19981</name>
    <dbReference type="NCBI Taxonomy" id="1123062"/>
    <lineage>
        <taxon>Bacteria</taxon>
        <taxon>Pseudomonadati</taxon>
        <taxon>Pseudomonadota</taxon>
        <taxon>Alphaproteobacteria</taxon>
        <taxon>Acetobacterales</taxon>
        <taxon>Roseomonadaceae</taxon>
        <taxon>Falsiroseomonas</taxon>
    </lineage>
</organism>
<evidence type="ECO:0000313" key="12">
    <source>
        <dbReference type="Proteomes" id="UP000199473"/>
    </source>
</evidence>
<feature type="domain" description="ABC transmembrane type-1" evidence="10">
    <location>
        <begin position="63"/>
        <end position="270"/>
    </location>
</feature>
<comment type="function">
    <text evidence="8">Part of the ABC transporter complex CysAWTP (TC 3.A.1.6.1) involved in sulfate/thiosulfate import. Probably responsible for the translocation of the substrate across the membrane.</text>
</comment>
<feature type="transmembrane region" description="Helical" evidence="9">
    <location>
        <begin position="61"/>
        <end position="89"/>
    </location>
</feature>
<keyword evidence="3" id="KW-0813">Transport</keyword>
<dbReference type="NCBIfam" id="TIGR00969">
    <property type="entry name" value="3a0106s02"/>
    <property type="match status" value="1"/>
</dbReference>
<evidence type="ECO:0000256" key="6">
    <source>
        <dbReference type="ARBA" id="ARBA00023032"/>
    </source>
</evidence>
<keyword evidence="6" id="KW-0764">Sulfate transport</keyword>
<dbReference type="PANTHER" id="PTHR30406:SF1">
    <property type="entry name" value="SULFATE TRANSPORT SYSTEM PERMEASE PROTEIN CYSW"/>
    <property type="match status" value="1"/>
</dbReference>
<dbReference type="PANTHER" id="PTHR30406">
    <property type="entry name" value="SULFATE TRANSPORT SYSTEM PERMEASE PROTEIN"/>
    <property type="match status" value="1"/>
</dbReference>
<proteinExistence type="predicted"/>
<dbReference type="InterPro" id="IPR011866">
    <property type="entry name" value="CysW_permease"/>
</dbReference>
<dbReference type="OrthoDB" id="9774448at2"/>
<feature type="transmembrane region" description="Helical" evidence="9">
    <location>
        <begin position="14"/>
        <end position="40"/>
    </location>
</feature>
<sequence>MSARFRSAAEDAPWARALLALAAVTIGILILALPLAAVFTEALRRGWGVLRAALAEEDTMAAIRLTLVVAAIAVPINTIGGLAACWAIAKHDFPGRRLLVVLVELPFSVSPVISGLVFVLIFGAQGWLGPWLQARDVQIIFALPGLVLATIFVTFPFVARTVLPLMQEQGREEEEAAATLGASGWQIFRRVTLPNIRWALLSGVLLCNARAMGEFGAVSVVSGHVRGMTNTMPLHVEILYNEYQFAGAFAVAALLALLGLVTLAAKTVLERRGRRA</sequence>
<evidence type="ECO:0000256" key="4">
    <source>
        <dbReference type="ARBA" id="ARBA00022692"/>
    </source>
</evidence>
<dbReference type="CDD" id="cd06261">
    <property type="entry name" value="TM_PBP2"/>
    <property type="match status" value="1"/>
</dbReference>
<gene>
    <name evidence="11" type="ORF">SAMN02745775_111122</name>
</gene>
<name>A0A1I4DLX4_9PROT</name>
<evidence type="ECO:0000259" key="10">
    <source>
        <dbReference type="PROSITE" id="PS50928"/>
    </source>
</evidence>
<keyword evidence="7 9" id="KW-0472">Membrane</keyword>
<evidence type="ECO:0000256" key="8">
    <source>
        <dbReference type="ARBA" id="ARBA00025323"/>
    </source>
</evidence>
<feature type="transmembrane region" description="Helical" evidence="9">
    <location>
        <begin position="243"/>
        <end position="265"/>
    </location>
</feature>
<dbReference type="GO" id="GO:0005886">
    <property type="term" value="C:plasma membrane"/>
    <property type="evidence" value="ECO:0007669"/>
    <property type="project" value="UniProtKB-SubCell"/>
</dbReference>
<feature type="transmembrane region" description="Helical" evidence="9">
    <location>
        <begin position="109"/>
        <end position="128"/>
    </location>
</feature>
<evidence type="ECO:0000313" key="11">
    <source>
        <dbReference type="EMBL" id="SFK94073.1"/>
    </source>
</evidence>
<feature type="transmembrane region" description="Helical" evidence="9">
    <location>
        <begin position="140"/>
        <end position="159"/>
    </location>
</feature>
<dbReference type="STRING" id="1123062.SAMN02745775_111122"/>
<dbReference type="EMBL" id="FOSQ01000011">
    <property type="protein sequence ID" value="SFK94073.1"/>
    <property type="molecule type" value="Genomic_DNA"/>
</dbReference>
<evidence type="ECO:0000256" key="2">
    <source>
        <dbReference type="ARBA" id="ARBA00011779"/>
    </source>
</evidence>
<keyword evidence="12" id="KW-1185">Reference proteome</keyword>
<accession>A0A1I4DLX4</accession>
<evidence type="ECO:0000256" key="3">
    <source>
        <dbReference type="ARBA" id="ARBA00022448"/>
    </source>
</evidence>
<dbReference type="InterPro" id="IPR000515">
    <property type="entry name" value="MetI-like"/>
</dbReference>
<dbReference type="Proteomes" id="UP000199473">
    <property type="component" value="Unassembled WGS sequence"/>
</dbReference>
<dbReference type="InterPro" id="IPR005667">
    <property type="entry name" value="Sulph_transpt2"/>
</dbReference>
<keyword evidence="5 9" id="KW-1133">Transmembrane helix</keyword>
<evidence type="ECO:0000256" key="9">
    <source>
        <dbReference type="SAM" id="Phobius"/>
    </source>
</evidence>
<dbReference type="GO" id="GO:0015419">
    <property type="term" value="F:ABC-type sulfate transporter activity"/>
    <property type="evidence" value="ECO:0007669"/>
    <property type="project" value="InterPro"/>
</dbReference>
<comment type="subcellular location">
    <subcellularLocation>
        <location evidence="1">Cell membrane</location>
        <topology evidence="1">Multi-pass membrane protein</topology>
    </subcellularLocation>
</comment>
<dbReference type="Gene3D" id="1.10.3720.10">
    <property type="entry name" value="MetI-like"/>
    <property type="match status" value="1"/>
</dbReference>
<protein>
    <submittedName>
        <fullName evidence="11">Sulfate transport system permease protein</fullName>
    </submittedName>
</protein>
<evidence type="ECO:0000256" key="1">
    <source>
        <dbReference type="ARBA" id="ARBA00004651"/>
    </source>
</evidence>
<comment type="subunit">
    <text evidence="2">The complex is composed of two ATP-binding proteins (CysA), two transmembrane proteins (CysT and CysW) and a solute-binding protein (CysP).</text>
</comment>
<evidence type="ECO:0000256" key="7">
    <source>
        <dbReference type="ARBA" id="ARBA00023136"/>
    </source>
</evidence>
<reference evidence="11 12" key="1">
    <citation type="submission" date="2016-10" db="EMBL/GenBank/DDBJ databases">
        <authorList>
            <person name="de Groot N.N."/>
        </authorList>
    </citation>
    <scope>NUCLEOTIDE SEQUENCE [LARGE SCALE GENOMIC DNA]</scope>
    <source>
        <strain evidence="11 12">DSM 19981</strain>
    </source>
</reference>
<dbReference type="NCBIfam" id="TIGR02140">
    <property type="entry name" value="permease_CysW"/>
    <property type="match status" value="1"/>
</dbReference>
<keyword evidence="4 9" id="KW-0812">Transmembrane</keyword>